<dbReference type="UniPathway" id="UPA00109">
    <property type="reaction ID" value="UER00188"/>
</dbReference>
<evidence type="ECO:0000256" key="3">
    <source>
        <dbReference type="ARBA" id="ARBA00012142"/>
    </source>
</evidence>
<evidence type="ECO:0000313" key="14">
    <source>
        <dbReference type="EMBL" id="AMO56755.1"/>
    </source>
</evidence>
<evidence type="ECO:0000256" key="12">
    <source>
        <dbReference type="SAM" id="MobiDB-lite"/>
    </source>
</evidence>
<dbReference type="OrthoDB" id="9812123at2"/>
<evidence type="ECO:0000256" key="4">
    <source>
        <dbReference type="ARBA" id="ARBA00022679"/>
    </source>
</evidence>
<dbReference type="InterPro" id="IPR040442">
    <property type="entry name" value="Pyrv_kinase-like_dom_sf"/>
</dbReference>
<keyword evidence="9" id="KW-0460">Magnesium</keyword>
<evidence type="ECO:0000313" key="15">
    <source>
        <dbReference type="Proteomes" id="UP000071065"/>
    </source>
</evidence>
<dbReference type="EC" id="2.7.1.40" evidence="3"/>
<dbReference type="KEGG" id="emp:EZMO1_2694"/>
<evidence type="ECO:0000256" key="1">
    <source>
        <dbReference type="ARBA" id="ARBA00004997"/>
    </source>
</evidence>
<dbReference type="Gene3D" id="2.40.33.10">
    <property type="entry name" value="PK beta-barrel domain-like"/>
    <property type="match status" value="1"/>
</dbReference>
<organism evidence="14 15">
    <name type="scientific">Endozoicomonas montiporae CL-33</name>
    <dbReference type="NCBI Taxonomy" id="570277"/>
    <lineage>
        <taxon>Bacteria</taxon>
        <taxon>Pseudomonadati</taxon>
        <taxon>Pseudomonadota</taxon>
        <taxon>Gammaproteobacteria</taxon>
        <taxon>Oceanospirillales</taxon>
        <taxon>Endozoicomonadaceae</taxon>
        <taxon>Endozoicomonas</taxon>
    </lineage>
</organism>
<dbReference type="EMBL" id="CP013251">
    <property type="protein sequence ID" value="AMO56755.1"/>
    <property type="molecule type" value="Genomic_DNA"/>
</dbReference>
<dbReference type="GO" id="GO:0005524">
    <property type="term" value="F:ATP binding"/>
    <property type="evidence" value="ECO:0007669"/>
    <property type="project" value="UniProtKB-KW"/>
</dbReference>
<evidence type="ECO:0000259" key="13">
    <source>
        <dbReference type="Pfam" id="PF00224"/>
    </source>
</evidence>
<keyword evidence="6" id="KW-0547">Nucleotide-binding</keyword>
<dbReference type="Proteomes" id="UP000071065">
    <property type="component" value="Chromosome"/>
</dbReference>
<dbReference type="STRING" id="570277.EZMO1_2694"/>
<evidence type="ECO:0000256" key="11">
    <source>
        <dbReference type="ARBA" id="ARBA00023317"/>
    </source>
</evidence>
<evidence type="ECO:0000256" key="8">
    <source>
        <dbReference type="ARBA" id="ARBA00022840"/>
    </source>
</evidence>
<dbReference type="SUPFAM" id="SSF50800">
    <property type="entry name" value="PK beta-barrel domain-like"/>
    <property type="match status" value="1"/>
</dbReference>
<keyword evidence="8" id="KW-0067">ATP-binding</keyword>
<evidence type="ECO:0000256" key="10">
    <source>
        <dbReference type="ARBA" id="ARBA00023152"/>
    </source>
</evidence>
<evidence type="ECO:0000256" key="2">
    <source>
        <dbReference type="ARBA" id="ARBA00008663"/>
    </source>
</evidence>
<proteinExistence type="inferred from homology"/>
<dbReference type="GO" id="GO:0030955">
    <property type="term" value="F:potassium ion binding"/>
    <property type="evidence" value="ECO:0007669"/>
    <property type="project" value="InterPro"/>
</dbReference>
<evidence type="ECO:0000256" key="9">
    <source>
        <dbReference type="ARBA" id="ARBA00022842"/>
    </source>
</evidence>
<keyword evidence="7 14" id="KW-0418">Kinase</keyword>
<dbReference type="InterPro" id="IPR011037">
    <property type="entry name" value="Pyrv_Knase-like_insert_dom_sf"/>
</dbReference>
<keyword evidence="4 14" id="KW-0808">Transferase</keyword>
<dbReference type="GO" id="GO:0016301">
    <property type="term" value="F:kinase activity"/>
    <property type="evidence" value="ECO:0007669"/>
    <property type="project" value="UniProtKB-KW"/>
</dbReference>
<evidence type="ECO:0000256" key="7">
    <source>
        <dbReference type="ARBA" id="ARBA00022777"/>
    </source>
</evidence>
<keyword evidence="10" id="KW-0324">Glycolysis</keyword>
<reference evidence="14 15" key="1">
    <citation type="journal article" date="2016" name="Front. Microbiol.">
        <title>Genomic Insight into the Host-Endosymbiont Relationship of Endozoicomonas montiporae CL-33(T) with its Coral Host.</title>
        <authorList>
            <person name="Ding J.-Y."/>
            <person name="Shiu J.-H."/>
            <person name="Chen W.-M."/>
            <person name="Chiang Y.-R."/>
            <person name="Tang S.-L."/>
        </authorList>
    </citation>
    <scope>NUCLEOTIDE SEQUENCE [LARGE SCALE GENOMIC DNA]</scope>
    <source>
        <strain evidence="14 15">CL-33</strain>
    </source>
</reference>
<dbReference type="NCBIfam" id="NF011314">
    <property type="entry name" value="PRK14725.1"/>
    <property type="match status" value="1"/>
</dbReference>
<dbReference type="RefSeq" id="WP_051789285.1">
    <property type="nucleotide sequence ID" value="NZ_CP013251.1"/>
</dbReference>
<protein>
    <recommendedName>
        <fullName evidence="3">pyruvate kinase</fullName>
        <ecNumber evidence="3">2.7.1.40</ecNumber>
    </recommendedName>
</protein>
<comment type="similarity">
    <text evidence="2">Belongs to the pyruvate kinase family.</text>
</comment>
<dbReference type="GO" id="GO:0004743">
    <property type="term" value="F:pyruvate kinase activity"/>
    <property type="evidence" value="ECO:0007669"/>
    <property type="project" value="UniProtKB-EC"/>
</dbReference>
<accession>A0A142BDC9</accession>
<feature type="domain" description="Pyruvate kinase barrel" evidence="13">
    <location>
        <begin position="129"/>
        <end position="215"/>
    </location>
</feature>
<keyword evidence="5" id="KW-0479">Metal-binding</keyword>
<dbReference type="InterPro" id="IPR001697">
    <property type="entry name" value="Pyr_Knase"/>
</dbReference>
<dbReference type="PANTHER" id="PTHR11817">
    <property type="entry name" value="PYRUVATE KINASE"/>
    <property type="match status" value="1"/>
</dbReference>
<dbReference type="AlphaFoldDB" id="A0A142BDC9"/>
<dbReference type="Gene3D" id="3.20.20.60">
    <property type="entry name" value="Phosphoenolpyruvate-binding domains"/>
    <property type="match status" value="1"/>
</dbReference>
<comment type="pathway">
    <text evidence="1">Carbohydrate degradation; glycolysis; pyruvate from D-glyceraldehyde 3-phosphate: step 5/5.</text>
</comment>
<dbReference type="Pfam" id="PF00224">
    <property type="entry name" value="PK"/>
    <property type="match status" value="2"/>
</dbReference>
<feature type="domain" description="Pyruvate kinase barrel" evidence="13">
    <location>
        <begin position="358"/>
        <end position="572"/>
    </location>
</feature>
<evidence type="ECO:0000256" key="6">
    <source>
        <dbReference type="ARBA" id="ARBA00022741"/>
    </source>
</evidence>
<name>A0A142BDC9_9GAMM</name>
<gene>
    <name evidence="14" type="primary">pyk</name>
    <name evidence="14" type="ORF">EZMO1_2694</name>
</gene>
<dbReference type="InterPro" id="IPR015813">
    <property type="entry name" value="Pyrv/PenolPyrv_kinase-like_dom"/>
</dbReference>
<dbReference type="SUPFAM" id="SSF51621">
    <property type="entry name" value="Phosphoenolpyruvate/pyruvate domain"/>
    <property type="match status" value="1"/>
</dbReference>
<dbReference type="InterPro" id="IPR015793">
    <property type="entry name" value="Pyrv_Knase_brl"/>
</dbReference>
<sequence length="630" mass="70080">MQSITTTIAHHLAEIIDDMNRWQDSHQLQIEQVATSNQASARNLVDYLGFRSQDRTRLQAELSAIGLSSLGRSEAAIRAQINRISDIIEGLQGDQKAVERLNTRPPQDKGSNKLRRKSEELFGPCSNQRNTRIMVTMPGSAASSPEIISQFLQSGMNVARINCAHDNPDIWRSIAMHIRRLSKELDQPCKIMMDLAGPKPRTGPMPAGAQVVKVRPHKDTRGRSIKPAKIVFYSHVMNIPPSFPDAVSIPLLCDSFNNLPPIKGVKLYDTRDKSRKLDIIEQTTNYIIAICNNSVVFETAQIVYFKSASNLLPITVAPLPAMENFIYLQEGDPLFLTGDNRTASPATCNDAGDVLVPATISCAVKEVIEAAQTGHQIKMDDGKFTAVVEQTFPDKLKLKITEAPPLGAKLKTEKGLNFPDTELPVNGLTSKDINDLETISDIADIVALSFVNRVNDIEQLQQQLQKPGHKHLGIILKIETRRAFEHLPELLLSVMQSEHVGVMIARGDLGVEVGWRHMAELQEEILWLCAAAHIPSIWATQVLEKLAKQGRPSRAEITDAAMAQRAECVMLNKGPYIHKAVRMLNRIIRTMDTQQYKKSARLPRLKLYTQTPRAGRPTPRPEPEVSATNM</sequence>
<keyword evidence="11 14" id="KW-0670">Pyruvate</keyword>
<evidence type="ECO:0000256" key="5">
    <source>
        <dbReference type="ARBA" id="ARBA00022723"/>
    </source>
</evidence>
<dbReference type="GO" id="GO:0000287">
    <property type="term" value="F:magnesium ion binding"/>
    <property type="evidence" value="ECO:0007669"/>
    <property type="project" value="InterPro"/>
</dbReference>
<dbReference type="PATRIC" id="fig|570277.3.peg.2900"/>
<dbReference type="InterPro" id="IPR015806">
    <property type="entry name" value="Pyrv_Knase_insert_dom_sf"/>
</dbReference>
<feature type="region of interest" description="Disordered" evidence="12">
    <location>
        <begin position="608"/>
        <end position="630"/>
    </location>
</feature>